<keyword evidence="1" id="KW-1133">Transmembrane helix</keyword>
<evidence type="ECO:0000313" key="2">
    <source>
        <dbReference type="EMBL" id="SNR60101.1"/>
    </source>
</evidence>
<keyword evidence="1" id="KW-0812">Transmembrane</keyword>
<feature type="transmembrane region" description="Helical" evidence="1">
    <location>
        <begin position="37"/>
        <end position="53"/>
    </location>
</feature>
<protein>
    <submittedName>
        <fullName evidence="2">Uncharacterized protein</fullName>
    </submittedName>
</protein>
<organism evidence="2 3">
    <name type="scientific">Methylobacillus rhizosphaerae</name>
    <dbReference type="NCBI Taxonomy" id="551994"/>
    <lineage>
        <taxon>Bacteria</taxon>
        <taxon>Pseudomonadati</taxon>
        <taxon>Pseudomonadota</taxon>
        <taxon>Betaproteobacteria</taxon>
        <taxon>Nitrosomonadales</taxon>
        <taxon>Methylophilaceae</taxon>
        <taxon>Methylobacillus</taxon>
    </lineage>
</organism>
<dbReference type="EMBL" id="FZOA01000001">
    <property type="protein sequence ID" value="SNR60101.1"/>
    <property type="molecule type" value="Genomic_DNA"/>
</dbReference>
<keyword evidence="1" id="KW-0472">Membrane</keyword>
<dbReference type="OrthoDB" id="8657650at2"/>
<feature type="transmembrane region" description="Helical" evidence="1">
    <location>
        <begin position="60"/>
        <end position="80"/>
    </location>
</feature>
<keyword evidence="3" id="KW-1185">Reference proteome</keyword>
<evidence type="ECO:0000313" key="3">
    <source>
        <dbReference type="Proteomes" id="UP000198305"/>
    </source>
</evidence>
<accession>A0A238XNI5</accession>
<sequence>MPIFTLGGLAAIILGCLSIYAASPNQRWWSEPWPQWPARIAGTGLLLLAWLALAQDMQRLTAAFVFMTTLMLVFVLLPYLGALLHVRRTR</sequence>
<dbReference type="AlphaFoldDB" id="A0A238XNI5"/>
<dbReference type="RefSeq" id="WP_089374223.1">
    <property type="nucleotide sequence ID" value="NZ_FZOA01000001.1"/>
</dbReference>
<proteinExistence type="predicted"/>
<name>A0A238XNI5_9PROT</name>
<gene>
    <name evidence="2" type="ORF">SAMN05192560_0041</name>
</gene>
<dbReference type="Proteomes" id="UP000198305">
    <property type="component" value="Unassembled WGS sequence"/>
</dbReference>
<evidence type="ECO:0000256" key="1">
    <source>
        <dbReference type="SAM" id="Phobius"/>
    </source>
</evidence>
<reference evidence="3" key="1">
    <citation type="submission" date="2017-06" db="EMBL/GenBank/DDBJ databases">
        <authorList>
            <person name="Varghese N."/>
            <person name="Submissions S."/>
        </authorList>
    </citation>
    <scope>NUCLEOTIDE SEQUENCE [LARGE SCALE GENOMIC DNA]</scope>
    <source>
        <strain evidence="3">Ca-68</strain>
    </source>
</reference>